<protein>
    <submittedName>
        <fullName evidence="2">Fe-S oxidoreductase</fullName>
    </submittedName>
</protein>
<dbReference type="Pfam" id="PF02754">
    <property type="entry name" value="CCG"/>
    <property type="match status" value="2"/>
</dbReference>
<dbReference type="AlphaFoldDB" id="E0XY21"/>
<feature type="domain" description="Cysteine-rich" evidence="1">
    <location>
        <begin position="140"/>
        <end position="224"/>
    </location>
</feature>
<accession>E0XY21</accession>
<dbReference type="GO" id="GO:0016491">
    <property type="term" value="F:oxidoreductase activity"/>
    <property type="evidence" value="ECO:0007669"/>
    <property type="project" value="UniProtKB-ARBA"/>
</dbReference>
<sequence length="254" mass="28674">MPRAYPQKPEAVYLFGTCLIDLTYPDAGIAAIRMVEREGVRVIFPQDQTCCGQPAYNSGFSEEARRVAWQQVQTFSKPHPILVPSGSCGGMMSKHYEHLFHDDPRLPEVQRFSERIFEWSEFMINVLKVELEDHGPPIRVTWHTSCHAKREMGLGDEPKQLLRQLRNVELLELEREYECCGFGGTFAVKQPQLSAAMVQDKVTDVCNTGAECLLSADCGCLMNIAGAIEHEGHPVQSKHLAHFLWERTSNQGTL</sequence>
<reference evidence="2" key="1">
    <citation type="journal article" date="2011" name="Environ. Microbiol.">
        <title>Time-series analyses of Monterey Bay coastal microbial picoplankton using a 'genome proxy' microarray.</title>
        <authorList>
            <person name="Rich V.I."/>
            <person name="Pham V.D."/>
            <person name="Eppley J."/>
            <person name="Shi Y."/>
            <person name="DeLong E.F."/>
        </authorList>
    </citation>
    <scope>NUCLEOTIDE SEQUENCE</scope>
</reference>
<dbReference type="PANTHER" id="PTHR30296:SF0">
    <property type="entry name" value="LACTATE UTILIZATION PROTEIN A"/>
    <property type="match status" value="1"/>
</dbReference>
<dbReference type="GO" id="GO:0005829">
    <property type="term" value="C:cytosol"/>
    <property type="evidence" value="ECO:0007669"/>
    <property type="project" value="TreeGrafter"/>
</dbReference>
<name>E0XY21_9DELT</name>
<feature type="domain" description="Cysteine-rich" evidence="1">
    <location>
        <begin position="13"/>
        <end position="92"/>
    </location>
</feature>
<proteinExistence type="predicted"/>
<organism evidence="2">
    <name type="scientific">uncultured delta proteobacterium HF0500_03A04</name>
    <dbReference type="NCBI Taxonomy" id="710834"/>
    <lineage>
        <taxon>Bacteria</taxon>
        <taxon>Deltaproteobacteria</taxon>
        <taxon>environmental samples</taxon>
    </lineage>
</organism>
<dbReference type="PANTHER" id="PTHR30296">
    <property type="entry name" value="UNCHARACTERIZED PROTEIN YKGE"/>
    <property type="match status" value="1"/>
</dbReference>
<dbReference type="InterPro" id="IPR004017">
    <property type="entry name" value="Cys_rich_dom"/>
</dbReference>
<dbReference type="EMBL" id="GU474917">
    <property type="protein sequence ID" value="ADI19312.1"/>
    <property type="molecule type" value="Genomic_DNA"/>
</dbReference>
<evidence type="ECO:0000259" key="1">
    <source>
        <dbReference type="Pfam" id="PF02754"/>
    </source>
</evidence>
<evidence type="ECO:0000313" key="2">
    <source>
        <dbReference type="EMBL" id="ADI19312.1"/>
    </source>
</evidence>